<dbReference type="Gene3D" id="1.20.1200.10">
    <property type="entry name" value="Cobalamin adenosyltransferase-like"/>
    <property type="match status" value="1"/>
</dbReference>
<feature type="compositionally biased region" description="Gly residues" evidence="11">
    <location>
        <begin position="155"/>
        <end position="165"/>
    </location>
</feature>
<evidence type="ECO:0000256" key="3">
    <source>
        <dbReference type="ARBA" id="ARBA00022679"/>
    </source>
</evidence>
<evidence type="ECO:0000259" key="12">
    <source>
        <dbReference type="Pfam" id="PF01923"/>
    </source>
</evidence>
<dbReference type="InterPro" id="IPR016030">
    <property type="entry name" value="CblAdoTrfase-like"/>
</dbReference>
<dbReference type="PANTHER" id="PTHR12213">
    <property type="entry name" value="CORRINOID ADENOSYLTRANSFERASE"/>
    <property type="match status" value="1"/>
</dbReference>
<comment type="similarity">
    <text evidence="1 10">Belongs to the Cob(I)alamin adenosyltransferase family.</text>
</comment>
<dbReference type="GO" id="GO:0005524">
    <property type="term" value="F:ATP binding"/>
    <property type="evidence" value="ECO:0007669"/>
    <property type="project" value="UniProtKB-UniRule"/>
</dbReference>
<feature type="compositionally biased region" description="Basic and acidic residues" evidence="11">
    <location>
        <begin position="116"/>
        <end position="132"/>
    </location>
</feature>
<dbReference type="InterPro" id="IPR029499">
    <property type="entry name" value="PduO-typ"/>
</dbReference>
<dbReference type="GO" id="GO:0009235">
    <property type="term" value="P:cobalamin metabolic process"/>
    <property type="evidence" value="ECO:0007669"/>
    <property type="project" value="UniProtKB-ARBA"/>
</dbReference>
<evidence type="ECO:0000256" key="10">
    <source>
        <dbReference type="RuleBase" id="RU366026"/>
    </source>
</evidence>
<reference evidence="13" key="3">
    <citation type="submission" date="2025-09" db="UniProtKB">
        <authorList>
            <consortium name="Ensembl"/>
        </authorList>
    </citation>
    <scope>IDENTIFICATION</scope>
</reference>
<dbReference type="Pfam" id="PF01923">
    <property type="entry name" value="Cob_adeno_trans"/>
    <property type="match status" value="1"/>
</dbReference>
<dbReference type="Ensembl" id="ENSAPLT00020026038.1">
    <property type="protein sequence ID" value="ENSAPLP00020024136.1"/>
    <property type="gene ID" value="ENSAPLG00020016706.1"/>
</dbReference>
<evidence type="ECO:0000256" key="6">
    <source>
        <dbReference type="ARBA" id="ARBA00051988"/>
    </source>
</evidence>
<evidence type="ECO:0000256" key="11">
    <source>
        <dbReference type="SAM" id="MobiDB-lite"/>
    </source>
</evidence>
<dbReference type="InterPro" id="IPR036451">
    <property type="entry name" value="CblAdoTrfase-like_sf"/>
</dbReference>
<feature type="compositionally biased region" description="Basic and acidic residues" evidence="11">
    <location>
        <begin position="79"/>
        <end position="105"/>
    </location>
</feature>
<keyword evidence="3 10" id="KW-0808">Transferase</keyword>
<evidence type="ECO:0000256" key="5">
    <source>
        <dbReference type="ARBA" id="ARBA00022840"/>
    </source>
</evidence>
<sequence length="413" mass="43242">MGRRRCGVVRGWGEAGEGRAGGAEGGGDAEEGGGGGGQGAEEAAGEEAERGGRRQVGPGTGSGRERGRRMGTGAGNGNGRDRGSGTRDRERSRGSGIGARERGREPGTGTGTGDRAAGDRDLGMGTRDREPGTRTGLWDQERESGPGTGNWSQGTGSGPGSGSGTGERDRGRGPGVGPGGARHPLTPPCLPQPLRRCPRPEDLHPDRGWRWAGGCRGAGAARSPPGPALTPGTPAGFSSTFTGERRPKDDRVFEALGTTDELSSAIGLAGEFGAEKGHGFVEQLHKVQCMLQDVGSNIATPLSSAREAHLKRTAFSEKPVLELEQWIDSYSEQLPPLRAFILPSGGKSSAALHFSRAVCRRAERCVVPLVQAGEADPNVAKYLNRLSDYLFVLARYAAMKEGKEEKIYIKPEQ</sequence>
<dbReference type="FunFam" id="1.20.1200.10:FF:000001">
    <property type="entry name" value="Cob(I)yrinic acid a,c-diamide adenosyltransferase"/>
    <property type="match status" value="1"/>
</dbReference>
<dbReference type="SUPFAM" id="SSF89028">
    <property type="entry name" value="Cobalamin adenosyltransferase-like"/>
    <property type="match status" value="1"/>
</dbReference>
<dbReference type="NCBIfam" id="TIGR00636">
    <property type="entry name" value="PduO_Nterm"/>
    <property type="match status" value="1"/>
</dbReference>
<feature type="compositionally biased region" description="Gly residues" evidence="11">
    <location>
        <begin position="13"/>
        <end position="39"/>
    </location>
</feature>
<evidence type="ECO:0000256" key="1">
    <source>
        <dbReference type="ARBA" id="ARBA00007487"/>
    </source>
</evidence>
<evidence type="ECO:0000256" key="7">
    <source>
        <dbReference type="ARBA" id="ARBA00056747"/>
    </source>
</evidence>
<accession>A0A8B9TN85</accession>
<proteinExistence type="inferred from homology"/>
<comment type="catalytic activity">
    <reaction evidence="6">
        <text>cob(I)alamin-[corrinoid adenosyltransferase] + ATP = apo-[corrinoid adenosyltransferase] + adenosylcob(III)alamin + triphosphate</text>
        <dbReference type="Rhea" id="RHEA:56796"/>
        <dbReference type="Rhea" id="RHEA-COMP:14743"/>
        <dbReference type="Rhea" id="RHEA-COMP:14744"/>
        <dbReference type="ChEBI" id="CHEBI:18036"/>
        <dbReference type="ChEBI" id="CHEBI:18408"/>
        <dbReference type="ChEBI" id="CHEBI:30616"/>
        <dbReference type="ChEBI" id="CHEBI:60488"/>
        <dbReference type="ChEBI" id="CHEBI:83228"/>
    </reaction>
    <physiologicalReaction direction="left-to-right" evidence="6">
        <dbReference type="Rhea" id="RHEA:56797"/>
    </physiologicalReaction>
</comment>
<evidence type="ECO:0000313" key="13">
    <source>
        <dbReference type="Ensembl" id="ENSAPLP00020024136.1"/>
    </source>
</evidence>
<name>A0A8B9TN85_ANAPL</name>
<feature type="region of interest" description="Disordered" evidence="11">
    <location>
        <begin position="215"/>
        <end position="248"/>
    </location>
</feature>
<feature type="domain" description="Cobalamin adenosyltransferase-like" evidence="12">
    <location>
        <begin position="234"/>
        <end position="397"/>
    </location>
</feature>
<evidence type="ECO:0000313" key="14">
    <source>
        <dbReference type="Proteomes" id="UP000694400"/>
    </source>
</evidence>
<dbReference type="PANTHER" id="PTHR12213:SF0">
    <property type="entry name" value="CORRINOID ADENOSYLTRANSFERASE MMAB"/>
    <property type="match status" value="1"/>
</dbReference>
<reference evidence="13" key="2">
    <citation type="submission" date="2025-08" db="UniProtKB">
        <authorList>
            <consortium name="Ensembl"/>
        </authorList>
    </citation>
    <scope>IDENTIFICATION</scope>
</reference>
<keyword evidence="4 10" id="KW-0547">Nucleotide-binding</keyword>
<dbReference type="Proteomes" id="UP000694400">
    <property type="component" value="Chromosome 17"/>
</dbReference>
<evidence type="ECO:0000256" key="2">
    <source>
        <dbReference type="ARBA" id="ARBA00011233"/>
    </source>
</evidence>
<comment type="function">
    <text evidence="7">Converts cob(I)alamin to adenosylcobalamin (adenosylcob(III)alamin), a coenzyme for methylmalonyl-CoA mutase, therefore participates in the final step of the vitamin B12 conversion. Generates adenosylcobalamin (AdoCbl) and directly delivers the cofactor to MUT in a transfer that is stimulated by ATP-binding to MMAB and gated by MMAA.</text>
</comment>
<evidence type="ECO:0000256" key="8">
    <source>
        <dbReference type="ARBA" id="ARBA00071654"/>
    </source>
</evidence>
<protein>
    <recommendedName>
        <fullName evidence="8">Corrinoid adenosyltransferase MMAB</fullName>
    </recommendedName>
    <alternativeName>
        <fullName evidence="9">ATP:co(I)rrinoid adenosyltransferase MMAB</fullName>
    </alternativeName>
</protein>
<feature type="compositionally biased region" description="Low complexity" evidence="11">
    <location>
        <begin position="215"/>
        <end position="236"/>
    </location>
</feature>
<dbReference type="GO" id="GO:0008817">
    <property type="term" value="F:corrinoid adenosyltransferase activity"/>
    <property type="evidence" value="ECO:0007669"/>
    <property type="project" value="TreeGrafter"/>
</dbReference>
<evidence type="ECO:0000256" key="4">
    <source>
        <dbReference type="ARBA" id="ARBA00022741"/>
    </source>
</evidence>
<evidence type="ECO:0000256" key="9">
    <source>
        <dbReference type="ARBA" id="ARBA00075216"/>
    </source>
</evidence>
<reference evidence="13" key="1">
    <citation type="submission" date="2019-08" db="EMBL/GenBank/DDBJ databases">
        <title>Three high-quality genomes provides insights into domestication of ducks.</title>
        <authorList>
            <person name="Hou Z.C."/>
            <person name="Zhu F."/>
            <person name="Yin Z.T."/>
            <person name="Zhang F."/>
        </authorList>
    </citation>
    <scope>NUCLEOTIDE SEQUENCE [LARGE SCALE GENOMIC DNA]</scope>
</reference>
<feature type="region of interest" description="Disordered" evidence="11">
    <location>
        <begin position="1"/>
        <end position="202"/>
    </location>
</feature>
<comment type="subunit">
    <text evidence="2">Homotrimer.</text>
</comment>
<keyword evidence="5 10" id="KW-0067">ATP-binding</keyword>
<organism evidence="13 14">
    <name type="scientific">Anas platyrhynchos</name>
    <name type="common">Mallard</name>
    <name type="synonym">Anas boschas</name>
    <dbReference type="NCBI Taxonomy" id="8839"/>
    <lineage>
        <taxon>Eukaryota</taxon>
        <taxon>Metazoa</taxon>
        <taxon>Chordata</taxon>
        <taxon>Craniata</taxon>
        <taxon>Vertebrata</taxon>
        <taxon>Euteleostomi</taxon>
        <taxon>Archelosauria</taxon>
        <taxon>Archosauria</taxon>
        <taxon>Dinosauria</taxon>
        <taxon>Saurischia</taxon>
        <taxon>Theropoda</taxon>
        <taxon>Coelurosauria</taxon>
        <taxon>Aves</taxon>
        <taxon>Neognathae</taxon>
        <taxon>Galloanserae</taxon>
        <taxon>Anseriformes</taxon>
        <taxon>Anatidae</taxon>
        <taxon>Anatinae</taxon>
        <taxon>Anas</taxon>
    </lineage>
</organism>
<dbReference type="AlphaFoldDB" id="A0A8B9TN85"/>